<evidence type="ECO:0000256" key="1">
    <source>
        <dbReference type="SAM" id="Phobius"/>
    </source>
</evidence>
<evidence type="ECO:0000313" key="3">
    <source>
        <dbReference type="Proteomes" id="UP001549920"/>
    </source>
</evidence>
<proteinExistence type="predicted"/>
<name>A0ABR3IAK6_LOXSC</name>
<reference evidence="2 3" key="1">
    <citation type="submission" date="2024-06" db="EMBL/GenBank/DDBJ databases">
        <title>A chromosome-level genome assembly of beet webworm, Loxostege sticticalis.</title>
        <authorList>
            <person name="Zhang Y."/>
        </authorList>
    </citation>
    <scope>NUCLEOTIDE SEQUENCE [LARGE SCALE GENOMIC DNA]</scope>
    <source>
        <strain evidence="2">AQ026</strain>
        <tissue evidence="2">Whole body</tissue>
    </source>
</reference>
<keyword evidence="3" id="KW-1185">Reference proteome</keyword>
<organism evidence="2 3">
    <name type="scientific">Loxostege sticticalis</name>
    <name type="common">Beet webworm moth</name>
    <dbReference type="NCBI Taxonomy" id="481309"/>
    <lineage>
        <taxon>Eukaryota</taxon>
        <taxon>Metazoa</taxon>
        <taxon>Ecdysozoa</taxon>
        <taxon>Arthropoda</taxon>
        <taxon>Hexapoda</taxon>
        <taxon>Insecta</taxon>
        <taxon>Pterygota</taxon>
        <taxon>Neoptera</taxon>
        <taxon>Endopterygota</taxon>
        <taxon>Lepidoptera</taxon>
        <taxon>Glossata</taxon>
        <taxon>Ditrysia</taxon>
        <taxon>Pyraloidea</taxon>
        <taxon>Crambidae</taxon>
        <taxon>Pyraustinae</taxon>
        <taxon>Loxostege</taxon>
    </lineage>
</organism>
<keyword evidence="1" id="KW-0812">Transmembrane</keyword>
<feature type="transmembrane region" description="Helical" evidence="1">
    <location>
        <begin position="176"/>
        <end position="201"/>
    </location>
</feature>
<sequence>MEAQTATPQSECECGVHPSVFYLLATLLLTSCSTAMLCASIMTDHWEQVAWERAAVVALANASNTALQWLLDDKVAKIEVAGHRKGAGTFLVPMNGGIWTMCVSLEEEEVTMLSRVGFPTEPLCTNYLAESDEEEPRADWQHRMQNLSISCALVCLIVLGSAALVGAFGICKHQISAVLVTGVMYLLAGLFAMFTLMIIHFKRIQRVSTRGSSHGDHTGDGVVGPQAPALPLLSAREFSTAWSLELGWGGVALATTTSLLWILLSKIMRYNPLSAMLL</sequence>
<protein>
    <submittedName>
        <fullName evidence="2">Uncharacterized protein</fullName>
    </submittedName>
</protein>
<dbReference type="EMBL" id="JBEUOH010000006">
    <property type="protein sequence ID" value="KAL0893287.1"/>
    <property type="molecule type" value="Genomic_DNA"/>
</dbReference>
<evidence type="ECO:0000313" key="2">
    <source>
        <dbReference type="EMBL" id="KAL0893287.1"/>
    </source>
</evidence>
<comment type="caution">
    <text evidence="2">The sequence shown here is derived from an EMBL/GenBank/DDBJ whole genome shotgun (WGS) entry which is preliminary data.</text>
</comment>
<feature type="transmembrane region" description="Helical" evidence="1">
    <location>
        <begin position="147"/>
        <end position="170"/>
    </location>
</feature>
<keyword evidence="1" id="KW-0472">Membrane</keyword>
<dbReference type="Gene3D" id="1.20.140.150">
    <property type="match status" value="1"/>
</dbReference>
<gene>
    <name evidence="2" type="ORF">ABMA27_014880</name>
</gene>
<accession>A0ABR3IAK6</accession>
<dbReference type="Proteomes" id="UP001549920">
    <property type="component" value="Unassembled WGS sequence"/>
</dbReference>
<keyword evidence="1" id="KW-1133">Transmembrane helix</keyword>
<feature type="transmembrane region" description="Helical" evidence="1">
    <location>
        <begin position="246"/>
        <end position="264"/>
    </location>
</feature>
<feature type="transmembrane region" description="Helical" evidence="1">
    <location>
        <begin position="20"/>
        <end position="43"/>
    </location>
</feature>